<dbReference type="InterPro" id="IPR058263">
    <property type="entry name" value="DUF7957"/>
</dbReference>
<proteinExistence type="predicted"/>
<reference evidence="1 2" key="1">
    <citation type="journal article" date="2018" name="Syst. Appl. Microbiol.">
        <title>Pseudomonas silesiensis sp. nov. strain A3T isolated from a biological pesticide sewage treatment plant and analysis of the complete genome sequence.</title>
        <authorList>
            <person name="Kaminski M.A."/>
            <person name="Furmanczyk E.M."/>
            <person name="Sobczak A."/>
            <person name="Dziembowski A."/>
            <person name="Lipinski L."/>
        </authorList>
    </citation>
    <scope>NUCLEOTIDE SEQUENCE [LARGE SCALE GENOMIC DNA]</scope>
    <source>
        <strain evidence="1 2">A3</strain>
    </source>
</reference>
<dbReference type="AlphaFoldDB" id="A0A191YSI9"/>
<accession>A0A191YSI9</accession>
<keyword evidence="2" id="KW-1185">Reference proteome</keyword>
<name>A0A191YSI9_9PSED</name>
<dbReference type="RefSeq" id="WP_064677239.1">
    <property type="nucleotide sequence ID" value="NZ_CP014870.1"/>
</dbReference>
<dbReference type="KEGG" id="psil:PMA3_11345"/>
<gene>
    <name evidence="1" type="ORF">PMA3_11345</name>
</gene>
<dbReference type="Proteomes" id="UP000078354">
    <property type="component" value="Chromosome"/>
</dbReference>
<dbReference type="EMBL" id="CP014870">
    <property type="protein sequence ID" value="ANJ55711.1"/>
    <property type="molecule type" value="Genomic_DNA"/>
</dbReference>
<organism evidence="1 2">
    <name type="scientific">Pseudomonas silesiensis</name>
    <dbReference type="NCBI Taxonomy" id="1853130"/>
    <lineage>
        <taxon>Bacteria</taxon>
        <taxon>Pseudomonadati</taxon>
        <taxon>Pseudomonadota</taxon>
        <taxon>Gammaproteobacteria</taxon>
        <taxon>Pseudomonadales</taxon>
        <taxon>Pseudomonadaceae</taxon>
        <taxon>Pseudomonas</taxon>
    </lineage>
</organism>
<dbReference type="Pfam" id="PF25857">
    <property type="entry name" value="DUF7957"/>
    <property type="match status" value="1"/>
</dbReference>
<evidence type="ECO:0000313" key="1">
    <source>
        <dbReference type="EMBL" id="ANJ55711.1"/>
    </source>
</evidence>
<evidence type="ECO:0000313" key="2">
    <source>
        <dbReference type="Proteomes" id="UP000078354"/>
    </source>
</evidence>
<sequence>MTETWHRIDDGILWIAGQPISLPQPVKEALHHNDRLLILVEPAPDVIFNRNIFALSMHGELLWQIEESPHGTEVDKPYMNLHCDKNGVVIAGNWNGLSYSVDLHNGTVSVAAFEK</sequence>
<protein>
    <submittedName>
        <fullName evidence="1">Uncharacterized protein</fullName>
    </submittedName>
</protein>
<dbReference type="OrthoDB" id="6897928at2"/>